<evidence type="ECO:0000256" key="11">
    <source>
        <dbReference type="SAM" id="SignalP"/>
    </source>
</evidence>
<feature type="signal peptide" evidence="11">
    <location>
        <begin position="1"/>
        <end position="24"/>
    </location>
</feature>
<dbReference type="Gene3D" id="2.60.120.430">
    <property type="entry name" value="Galactose-binding lectin"/>
    <property type="match status" value="2"/>
</dbReference>
<evidence type="ECO:0000256" key="2">
    <source>
        <dbReference type="ARBA" id="ARBA00022679"/>
    </source>
</evidence>
<evidence type="ECO:0000256" key="3">
    <source>
        <dbReference type="ARBA" id="ARBA00022692"/>
    </source>
</evidence>
<evidence type="ECO:0000256" key="6">
    <source>
        <dbReference type="ARBA" id="ARBA00022840"/>
    </source>
</evidence>
<dbReference type="InterPro" id="IPR011009">
    <property type="entry name" value="Kinase-like_dom_sf"/>
</dbReference>
<evidence type="ECO:0000256" key="7">
    <source>
        <dbReference type="ARBA" id="ARBA00022989"/>
    </source>
</evidence>
<keyword evidence="6" id="KW-0067">ATP-binding</keyword>
<evidence type="ECO:0000313" key="14">
    <source>
        <dbReference type="EMBL" id="KAF9615581.1"/>
    </source>
</evidence>
<dbReference type="PANTHER" id="PTHR34590">
    <property type="entry name" value="OS03G0124300 PROTEIN-RELATED"/>
    <property type="match status" value="1"/>
</dbReference>
<evidence type="ECO:0000256" key="10">
    <source>
        <dbReference type="SAM" id="MobiDB-lite"/>
    </source>
</evidence>
<keyword evidence="9" id="KW-0325">Glycoprotein</keyword>
<proteinExistence type="predicted"/>
<dbReference type="Proteomes" id="UP000631114">
    <property type="component" value="Unassembled WGS sequence"/>
</dbReference>
<keyword evidence="8" id="KW-0472">Membrane</keyword>
<comment type="subcellular location">
    <subcellularLocation>
        <location evidence="1">Membrane</location>
        <topology evidence="1">Single-pass type I membrane protein</topology>
    </subcellularLocation>
</comment>
<sequence length="624" mass="69947">MDKKNHHLLCILLLLLLFTIQFSSLHLLVSSAFTPQDNYLINCGGPDISITLNDNRNFIGDVTKPGSLFLSNTQSESLTDPNPVQNSSPLYQTARIFTKEFSYEFEIKTNGLHMVRLHFFPFLTQNHDLSSAVFHVSVNGASVLREFSVKRNSSSSSSSSVVLKEYVVMLDGEKVVVMFEPVNALGFVNVIEIFSVPGNFIRDKGGWLVGSLGIQGFTGFHSYIFETVHRINVGGFIVTPFNDTLWRTWIPDENFLVLKDAAKAASRSSPPIYQQGGASREIAPDYVYMTAQEMNRDNLSMTAKFNITWDFPLVPYEGFGYLVRMHFCDIVSTSLNQLFFDIYINDYNAYKDVDLSTLTTHTLASPFYSDFVVDSKNVEKMRVSVGPSDRSSPANINAILNGLEIMKMMKNDGSLQKHGSKKKHIAIVLGSVLGGLALLGLLFLQGLPEFLSEITVLSKIRHRHLVSLVGYCEEQSEMILAYEFMEKGPLKNHLYGSVIDPLLSREQVNLAEWALHWQKKGLLEQIIDPQLVGDINLNSLRKFGDTAEKCLADYGVDRPTMGDVLWNLEYCLQLQETGRPREPHEDSTTYEIPKLPVPAVIPRAFSSNVRMRGDDSSASSDTTQ</sequence>
<feature type="chain" id="PRO_5032571109" description="Malectin-like domain-containing protein" evidence="11">
    <location>
        <begin position="25"/>
        <end position="624"/>
    </location>
</feature>
<dbReference type="InterPro" id="IPR024788">
    <property type="entry name" value="Malectin-like_Carb-bd_dom"/>
</dbReference>
<evidence type="ECO:0000256" key="8">
    <source>
        <dbReference type="ARBA" id="ARBA00023136"/>
    </source>
</evidence>
<evidence type="ECO:0000259" key="12">
    <source>
        <dbReference type="Pfam" id="PF07714"/>
    </source>
</evidence>
<name>A0A835M9G3_9MAGN</name>
<accession>A0A835M9G3</accession>
<dbReference type="SUPFAM" id="SSF56112">
    <property type="entry name" value="Protein kinase-like (PK-like)"/>
    <property type="match status" value="1"/>
</dbReference>
<dbReference type="Pfam" id="PF07714">
    <property type="entry name" value="PK_Tyr_Ser-Thr"/>
    <property type="match status" value="1"/>
</dbReference>
<dbReference type="EMBL" id="JADFTS010000003">
    <property type="protein sequence ID" value="KAF9615581.1"/>
    <property type="molecule type" value="Genomic_DNA"/>
</dbReference>
<evidence type="ECO:0000256" key="5">
    <source>
        <dbReference type="ARBA" id="ARBA00022741"/>
    </source>
</evidence>
<keyword evidence="4 11" id="KW-0732">Signal</keyword>
<dbReference type="Pfam" id="PF12819">
    <property type="entry name" value="Malectin_like"/>
    <property type="match status" value="1"/>
</dbReference>
<keyword evidence="15" id="KW-1185">Reference proteome</keyword>
<feature type="domain" description="Serine-threonine/tyrosine-protein kinase catalytic" evidence="12">
    <location>
        <begin position="449"/>
        <end position="497"/>
    </location>
</feature>
<dbReference type="InterPro" id="IPR001245">
    <property type="entry name" value="Ser-Thr/Tyr_kinase_cat_dom"/>
</dbReference>
<feature type="domain" description="Malectin-like" evidence="13">
    <location>
        <begin position="41"/>
        <end position="407"/>
    </location>
</feature>
<feature type="region of interest" description="Disordered" evidence="10">
    <location>
        <begin position="605"/>
        <end position="624"/>
    </location>
</feature>
<keyword evidence="5" id="KW-0547">Nucleotide-binding</keyword>
<evidence type="ECO:0000256" key="9">
    <source>
        <dbReference type="ARBA" id="ARBA00023180"/>
    </source>
</evidence>
<dbReference type="GO" id="GO:0005524">
    <property type="term" value="F:ATP binding"/>
    <property type="evidence" value="ECO:0007669"/>
    <property type="project" value="UniProtKB-KW"/>
</dbReference>
<reference evidence="14 15" key="1">
    <citation type="submission" date="2020-10" db="EMBL/GenBank/DDBJ databases">
        <title>The Coptis chinensis genome and diversification of protoberbering-type alkaloids.</title>
        <authorList>
            <person name="Wang B."/>
            <person name="Shu S."/>
            <person name="Song C."/>
            <person name="Liu Y."/>
        </authorList>
    </citation>
    <scope>NUCLEOTIDE SEQUENCE [LARGE SCALE GENOMIC DNA]</scope>
    <source>
        <strain evidence="14">HL-2020</strain>
        <tissue evidence="14">Leaf</tissue>
    </source>
</reference>
<dbReference type="Gene3D" id="3.30.200.20">
    <property type="entry name" value="Phosphorylase Kinase, domain 1"/>
    <property type="match status" value="1"/>
</dbReference>
<feature type="non-terminal residue" evidence="14">
    <location>
        <position position="624"/>
    </location>
</feature>
<dbReference type="AlphaFoldDB" id="A0A835M9G3"/>
<dbReference type="GO" id="GO:0016020">
    <property type="term" value="C:membrane"/>
    <property type="evidence" value="ECO:0007669"/>
    <property type="project" value="UniProtKB-SubCell"/>
</dbReference>
<dbReference type="InterPro" id="IPR045272">
    <property type="entry name" value="ANXUR1/2-like"/>
</dbReference>
<dbReference type="FunFam" id="2.60.120.430:FF:000001">
    <property type="entry name" value="Receptor-like protein kinase FERONIA"/>
    <property type="match status" value="1"/>
</dbReference>
<evidence type="ECO:0000313" key="15">
    <source>
        <dbReference type="Proteomes" id="UP000631114"/>
    </source>
</evidence>
<evidence type="ECO:0000259" key="13">
    <source>
        <dbReference type="Pfam" id="PF12819"/>
    </source>
</evidence>
<gene>
    <name evidence="14" type="ORF">IFM89_024670</name>
</gene>
<dbReference type="GO" id="GO:0004714">
    <property type="term" value="F:transmembrane receptor protein tyrosine kinase activity"/>
    <property type="evidence" value="ECO:0007669"/>
    <property type="project" value="InterPro"/>
</dbReference>
<dbReference type="Gene3D" id="1.10.510.10">
    <property type="entry name" value="Transferase(Phosphotransferase) domain 1"/>
    <property type="match status" value="1"/>
</dbReference>
<organism evidence="14 15">
    <name type="scientific">Coptis chinensis</name>
    <dbReference type="NCBI Taxonomy" id="261450"/>
    <lineage>
        <taxon>Eukaryota</taxon>
        <taxon>Viridiplantae</taxon>
        <taxon>Streptophyta</taxon>
        <taxon>Embryophyta</taxon>
        <taxon>Tracheophyta</taxon>
        <taxon>Spermatophyta</taxon>
        <taxon>Magnoliopsida</taxon>
        <taxon>Ranunculales</taxon>
        <taxon>Ranunculaceae</taxon>
        <taxon>Coptidoideae</taxon>
        <taxon>Coptis</taxon>
    </lineage>
</organism>
<comment type="caution">
    <text evidence="14">The sequence shown here is derived from an EMBL/GenBank/DDBJ whole genome shotgun (WGS) entry which is preliminary data.</text>
</comment>
<protein>
    <recommendedName>
        <fullName evidence="16">Malectin-like domain-containing protein</fullName>
    </recommendedName>
</protein>
<dbReference type="OrthoDB" id="640180at2759"/>
<evidence type="ECO:0000256" key="4">
    <source>
        <dbReference type="ARBA" id="ARBA00022729"/>
    </source>
</evidence>
<keyword evidence="2" id="KW-0808">Transferase</keyword>
<dbReference type="PANTHER" id="PTHR34590:SF18">
    <property type="entry name" value="MALECTIN-LIKE DOMAIN-CONTAINING PROTEIN"/>
    <property type="match status" value="1"/>
</dbReference>
<evidence type="ECO:0000256" key="1">
    <source>
        <dbReference type="ARBA" id="ARBA00004479"/>
    </source>
</evidence>
<keyword evidence="7" id="KW-1133">Transmembrane helix</keyword>
<evidence type="ECO:0008006" key="16">
    <source>
        <dbReference type="Google" id="ProtNLM"/>
    </source>
</evidence>
<dbReference type="FunFam" id="2.60.120.430:FF:000005">
    <property type="entry name" value="Putative receptor-like protein kinase"/>
    <property type="match status" value="1"/>
</dbReference>
<keyword evidence="3" id="KW-0812">Transmembrane</keyword>